<evidence type="ECO:0000313" key="2">
    <source>
        <dbReference type="Proteomes" id="UP000314294"/>
    </source>
</evidence>
<organism evidence="1 2">
    <name type="scientific">Liparis tanakae</name>
    <name type="common">Tanaka's snailfish</name>
    <dbReference type="NCBI Taxonomy" id="230148"/>
    <lineage>
        <taxon>Eukaryota</taxon>
        <taxon>Metazoa</taxon>
        <taxon>Chordata</taxon>
        <taxon>Craniata</taxon>
        <taxon>Vertebrata</taxon>
        <taxon>Euteleostomi</taxon>
        <taxon>Actinopterygii</taxon>
        <taxon>Neopterygii</taxon>
        <taxon>Teleostei</taxon>
        <taxon>Neoteleostei</taxon>
        <taxon>Acanthomorphata</taxon>
        <taxon>Eupercaria</taxon>
        <taxon>Perciformes</taxon>
        <taxon>Cottioidei</taxon>
        <taxon>Cottales</taxon>
        <taxon>Liparidae</taxon>
        <taxon>Liparis</taxon>
    </lineage>
</organism>
<dbReference type="AlphaFoldDB" id="A0A4Z2J799"/>
<keyword evidence="2" id="KW-1185">Reference proteome</keyword>
<comment type="caution">
    <text evidence="1">The sequence shown here is derived from an EMBL/GenBank/DDBJ whole genome shotgun (WGS) entry which is preliminary data.</text>
</comment>
<protein>
    <submittedName>
        <fullName evidence="1">Uncharacterized protein</fullName>
    </submittedName>
</protein>
<accession>A0A4Z2J799</accession>
<gene>
    <name evidence="1" type="ORF">EYF80_003751</name>
</gene>
<dbReference type="EMBL" id="SRLO01000018">
    <property type="protein sequence ID" value="TNN85907.1"/>
    <property type="molecule type" value="Genomic_DNA"/>
</dbReference>
<name>A0A4Z2J799_9TELE</name>
<proteinExistence type="predicted"/>
<sequence>MGHDRAAAPDLSACGCSRLDGKDSVTASISRQRRCLLGQVFHYRSRIESPPLNKRYGRHVKTHRWPRGFQGDLDNRISPWMSALLELLLGHETSQQIKWTVAKSLE</sequence>
<dbReference type="Proteomes" id="UP000314294">
    <property type="component" value="Unassembled WGS sequence"/>
</dbReference>
<evidence type="ECO:0000313" key="1">
    <source>
        <dbReference type="EMBL" id="TNN85907.1"/>
    </source>
</evidence>
<reference evidence="1 2" key="1">
    <citation type="submission" date="2019-03" db="EMBL/GenBank/DDBJ databases">
        <title>First draft genome of Liparis tanakae, snailfish: a comprehensive survey of snailfish specific genes.</title>
        <authorList>
            <person name="Kim W."/>
            <person name="Song I."/>
            <person name="Jeong J.-H."/>
            <person name="Kim D."/>
            <person name="Kim S."/>
            <person name="Ryu S."/>
            <person name="Song J.Y."/>
            <person name="Lee S.K."/>
        </authorList>
    </citation>
    <scope>NUCLEOTIDE SEQUENCE [LARGE SCALE GENOMIC DNA]</scope>
    <source>
        <tissue evidence="1">Muscle</tissue>
    </source>
</reference>